<keyword evidence="9" id="KW-0645">Protease</keyword>
<comment type="similarity">
    <text evidence="2">Belongs to the peptidase S54 family.</text>
</comment>
<dbReference type="InterPro" id="IPR035952">
    <property type="entry name" value="Rhomboid-like_sf"/>
</dbReference>
<feature type="transmembrane region" description="Helical" evidence="7">
    <location>
        <begin position="154"/>
        <end position="170"/>
    </location>
</feature>
<dbReference type="GO" id="GO:0006508">
    <property type="term" value="P:proteolysis"/>
    <property type="evidence" value="ECO:0007669"/>
    <property type="project" value="UniProtKB-KW"/>
</dbReference>
<dbReference type="SUPFAM" id="SSF144091">
    <property type="entry name" value="Rhomboid-like"/>
    <property type="match status" value="1"/>
</dbReference>
<evidence type="ECO:0000259" key="8">
    <source>
        <dbReference type="Pfam" id="PF01694"/>
    </source>
</evidence>
<evidence type="ECO:0000256" key="6">
    <source>
        <dbReference type="ARBA" id="ARBA00023136"/>
    </source>
</evidence>
<keyword evidence="3 7" id="KW-0812">Transmembrane</keyword>
<evidence type="ECO:0000256" key="1">
    <source>
        <dbReference type="ARBA" id="ARBA00004141"/>
    </source>
</evidence>
<feature type="domain" description="Peptidase S54 rhomboid" evidence="8">
    <location>
        <begin position="57"/>
        <end position="192"/>
    </location>
</feature>
<dbReference type="PANTHER" id="PTHR43731:SF14">
    <property type="entry name" value="PRESENILIN-ASSOCIATED RHOMBOID-LIKE PROTEIN, MITOCHONDRIAL"/>
    <property type="match status" value="1"/>
</dbReference>
<evidence type="ECO:0000256" key="3">
    <source>
        <dbReference type="ARBA" id="ARBA00022692"/>
    </source>
</evidence>
<comment type="subcellular location">
    <subcellularLocation>
        <location evidence="1">Membrane</location>
        <topology evidence="1">Multi-pass membrane protein</topology>
    </subcellularLocation>
</comment>
<dbReference type="EMBL" id="JAOZFE010000001">
    <property type="protein sequence ID" value="MCW0952495.1"/>
    <property type="molecule type" value="Genomic_DNA"/>
</dbReference>
<feature type="transmembrane region" description="Helical" evidence="7">
    <location>
        <begin position="12"/>
        <end position="30"/>
    </location>
</feature>
<keyword evidence="5 7" id="KW-1133">Transmembrane helix</keyword>
<evidence type="ECO:0000256" key="2">
    <source>
        <dbReference type="ARBA" id="ARBA00009045"/>
    </source>
</evidence>
<keyword evidence="6 7" id="KW-0472">Membrane</keyword>
<reference evidence="9 10" key="1">
    <citation type="submission" date="2022-10" db="EMBL/GenBank/DDBJ databases">
        <title>Weissella fermenti sp. nov., isolated from fermented cabbage.</title>
        <authorList>
            <person name="Lee J.K."/>
            <person name="Baek J.H."/>
            <person name="Choi D.G."/>
            <person name="Kim J.M."/>
            <person name="Jeon C.O."/>
        </authorList>
    </citation>
    <scope>NUCLEOTIDE SEQUENCE [LARGE SCALE GENOMIC DNA]</scope>
    <source>
        <strain evidence="9 10">KACC 18534</strain>
    </source>
</reference>
<accession>A0ABT3E2B8</accession>
<evidence type="ECO:0000313" key="9">
    <source>
        <dbReference type="EMBL" id="MCW0952495.1"/>
    </source>
</evidence>
<dbReference type="InterPro" id="IPR050925">
    <property type="entry name" value="Rhomboid_protease_S54"/>
</dbReference>
<evidence type="ECO:0000313" key="10">
    <source>
        <dbReference type="Proteomes" id="UP001526225"/>
    </source>
</evidence>
<feature type="transmembrane region" description="Helical" evidence="7">
    <location>
        <begin position="122"/>
        <end position="142"/>
    </location>
</feature>
<comment type="caution">
    <text evidence="9">The sequence shown here is derived from an EMBL/GenBank/DDBJ whole genome shotgun (WGS) entry which is preliminary data.</text>
</comment>
<sequence length="237" mass="25776">MHNFEREFKQVPVAVGLSVLLVVIYLAEALRSGSLTIDMATMYNFGGLVPAAVFAQNEWWRLLTAGFIHVSLTHMLLNVVVIYFIGRLLEMSLGSLQLAVLFLVGVIGGNLFAMLLGNVLVISLGASGGAFTLVGAIIYLGLRENRRGVWREQMQTMIIFVGMNVVFSLFDSSIGIWAHVGGFLMGLTLTGGLIQSRYAQNTFKSSKTTTILAYVSTAIILGALVFGVLTRLNGIFY</sequence>
<protein>
    <submittedName>
        <fullName evidence="9">Rhomboid family intramembrane serine protease</fullName>
    </submittedName>
</protein>
<proteinExistence type="inferred from homology"/>
<dbReference type="Pfam" id="PF01694">
    <property type="entry name" value="Rhomboid"/>
    <property type="match status" value="1"/>
</dbReference>
<feature type="transmembrane region" description="Helical" evidence="7">
    <location>
        <begin position="211"/>
        <end position="229"/>
    </location>
</feature>
<dbReference type="Proteomes" id="UP001526225">
    <property type="component" value="Unassembled WGS sequence"/>
</dbReference>
<feature type="transmembrane region" description="Helical" evidence="7">
    <location>
        <begin position="98"/>
        <end position="116"/>
    </location>
</feature>
<gene>
    <name evidence="9" type="ORF">OIT44_00090</name>
</gene>
<dbReference type="Gene3D" id="1.20.1540.10">
    <property type="entry name" value="Rhomboid-like"/>
    <property type="match status" value="1"/>
</dbReference>
<name>A0ABT3E2B8_9LACO</name>
<keyword evidence="10" id="KW-1185">Reference proteome</keyword>
<keyword evidence="4" id="KW-0378">Hydrolase</keyword>
<evidence type="ECO:0000256" key="7">
    <source>
        <dbReference type="SAM" id="Phobius"/>
    </source>
</evidence>
<evidence type="ECO:0000256" key="4">
    <source>
        <dbReference type="ARBA" id="ARBA00022801"/>
    </source>
</evidence>
<dbReference type="RefSeq" id="WP_213408760.1">
    <property type="nucleotide sequence ID" value="NZ_CP074441.1"/>
</dbReference>
<organism evidence="9 10">
    <name type="scientific">Weissella ceti</name>
    <dbReference type="NCBI Taxonomy" id="759620"/>
    <lineage>
        <taxon>Bacteria</taxon>
        <taxon>Bacillati</taxon>
        <taxon>Bacillota</taxon>
        <taxon>Bacilli</taxon>
        <taxon>Lactobacillales</taxon>
        <taxon>Lactobacillaceae</taxon>
        <taxon>Weissella</taxon>
    </lineage>
</organism>
<dbReference type="InterPro" id="IPR022764">
    <property type="entry name" value="Peptidase_S54_rhomboid_dom"/>
</dbReference>
<evidence type="ECO:0000256" key="5">
    <source>
        <dbReference type="ARBA" id="ARBA00022989"/>
    </source>
</evidence>
<dbReference type="GO" id="GO:0008233">
    <property type="term" value="F:peptidase activity"/>
    <property type="evidence" value="ECO:0007669"/>
    <property type="project" value="UniProtKB-KW"/>
</dbReference>
<dbReference type="PANTHER" id="PTHR43731">
    <property type="entry name" value="RHOMBOID PROTEASE"/>
    <property type="match status" value="1"/>
</dbReference>
<feature type="transmembrane region" description="Helical" evidence="7">
    <location>
        <begin position="66"/>
        <end position="86"/>
    </location>
</feature>